<dbReference type="InterPro" id="IPR012338">
    <property type="entry name" value="Beta-lactam/transpept-like"/>
</dbReference>
<evidence type="ECO:0000256" key="4">
    <source>
        <dbReference type="ARBA" id="ARBA00022475"/>
    </source>
</evidence>
<dbReference type="GO" id="GO:0008658">
    <property type="term" value="F:penicillin binding"/>
    <property type="evidence" value="ECO:0007669"/>
    <property type="project" value="InterPro"/>
</dbReference>
<name>A0A1G6M8I9_9BACL</name>
<evidence type="ECO:0000313" key="20">
    <source>
        <dbReference type="EMBL" id="SDC51265.1"/>
    </source>
</evidence>
<evidence type="ECO:0000256" key="2">
    <source>
        <dbReference type="ARBA" id="ARBA00007090"/>
    </source>
</evidence>
<keyword evidence="5" id="KW-0121">Carboxypeptidase</keyword>
<evidence type="ECO:0000256" key="5">
    <source>
        <dbReference type="ARBA" id="ARBA00022645"/>
    </source>
</evidence>
<keyword evidence="10" id="KW-0133">Cell shape</keyword>
<dbReference type="GO" id="GO:0009002">
    <property type="term" value="F:serine-type D-Ala-D-Ala carboxypeptidase activity"/>
    <property type="evidence" value="ECO:0007669"/>
    <property type="project" value="UniProtKB-EC"/>
</dbReference>
<dbReference type="InterPro" id="IPR036950">
    <property type="entry name" value="PBP_transglycosylase"/>
</dbReference>
<keyword evidence="11" id="KW-0573">Peptidoglycan synthesis</keyword>
<dbReference type="GO" id="GO:0008955">
    <property type="term" value="F:peptidoglycan glycosyltransferase activity"/>
    <property type="evidence" value="ECO:0007669"/>
    <property type="project" value="UniProtKB-EC"/>
</dbReference>
<dbReference type="SUPFAM" id="SSF56601">
    <property type="entry name" value="beta-lactamase/transpeptidase-like"/>
    <property type="match status" value="1"/>
</dbReference>
<keyword evidence="9" id="KW-0378">Hydrolase</keyword>
<keyword evidence="14" id="KW-0961">Cell wall biogenesis/degradation</keyword>
<dbReference type="SUPFAM" id="SSF53955">
    <property type="entry name" value="Lysozyme-like"/>
    <property type="match status" value="1"/>
</dbReference>
<dbReference type="InterPro" id="IPR023346">
    <property type="entry name" value="Lysozyme-like_dom_sf"/>
</dbReference>
<evidence type="ECO:0000259" key="18">
    <source>
        <dbReference type="Pfam" id="PF00905"/>
    </source>
</evidence>
<dbReference type="Gene3D" id="3.40.710.10">
    <property type="entry name" value="DD-peptidase/beta-lactamase superfamily"/>
    <property type="match status" value="1"/>
</dbReference>
<dbReference type="OrthoDB" id="9766909at2"/>
<keyword evidence="12 17" id="KW-0472">Membrane</keyword>
<dbReference type="PANTHER" id="PTHR32282">
    <property type="entry name" value="BINDING PROTEIN TRANSPEPTIDASE, PUTATIVE-RELATED"/>
    <property type="match status" value="1"/>
</dbReference>
<comment type="similarity">
    <text evidence="3">In the N-terminal section; belongs to the glycosyltransferase 51 family.</text>
</comment>
<reference evidence="20 21" key="1">
    <citation type="submission" date="2016-10" db="EMBL/GenBank/DDBJ databases">
        <authorList>
            <person name="de Groot N.N."/>
        </authorList>
    </citation>
    <scope>NUCLEOTIDE SEQUENCE [LARGE SCALE GENOMIC DNA]</scope>
    <source>
        <strain evidence="20 21">DSM 45514</strain>
    </source>
</reference>
<comment type="similarity">
    <text evidence="2">In the C-terminal section; belongs to the transpeptidase family.</text>
</comment>
<dbReference type="GO" id="GO:0071555">
    <property type="term" value="P:cell wall organization"/>
    <property type="evidence" value="ECO:0007669"/>
    <property type="project" value="UniProtKB-KW"/>
</dbReference>
<feature type="transmembrane region" description="Helical" evidence="17">
    <location>
        <begin position="30"/>
        <end position="52"/>
    </location>
</feature>
<dbReference type="PANTHER" id="PTHR32282:SF11">
    <property type="entry name" value="PENICILLIN-BINDING PROTEIN 1B"/>
    <property type="match status" value="1"/>
</dbReference>
<keyword evidence="4" id="KW-1003">Cell membrane</keyword>
<dbReference type="Gene3D" id="1.10.3810.10">
    <property type="entry name" value="Biosynthetic peptidoglycan transglycosylase-like"/>
    <property type="match status" value="1"/>
</dbReference>
<dbReference type="Pfam" id="PF00912">
    <property type="entry name" value="Transgly"/>
    <property type="match status" value="1"/>
</dbReference>
<evidence type="ECO:0000256" key="17">
    <source>
        <dbReference type="SAM" id="Phobius"/>
    </source>
</evidence>
<evidence type="ECO:0000256" key="16">
    <source>
        <dbReference type="ARBA" id="ARBA00049902"/>
    </source>
</evidence>
<evidence type="ECO:0000256" key="14">
    <source>
        <dbReference type="ARBA" id="ARBA00023316"/>
    </source>
</evidence>
<feature type="domain" description="Glycosyl transferase family 51" evidence="19">
    <location>
        <begin position="74"/>
        <end position="248"/>
    </location>
</feature>
<keyword evidence="17" id="KW-1133">Transmembrane helix</keyword>
<evidence type="ECO:0000259" key="19">
    <source>
        <dbReference type="Pfam" id="PF00912"/>
    </source>
</evidence>
<sequence length="683" mass="76688">MGDDVNRTLPPDTSLEQLPFGKWLLKLRVVLRWFGFCVVTGVALALITVLYLKSKPLPPPQIGITTQILDAQARVIDHLNRGERRDPVQLKELPRSITDATLTAEDQHFYEHWGFSPKGILRAALVNLKQGRVTQGASTITQQLARNLYLTHDRTWSRKWREATLTSQLELHFSKDKILEMYLNKIYYGEGAYGIERAARIYFGKPARDLTLAESAMLAGIPRGPRWYSPLNDRQRAKARQEAILDAMVKNRRITQAEAEQAKSETLVYADHPQPQPAKAPYFRDYVLQEAISRYGLEENQVRGGGLKIYTTLDLNLQKKAEASFHRYLPKQELQGALISIDPGNGHIKAMVGGRDYATSQYNRVFSKRQPGSTFKPILYLAALENGLTPATRFESKPTTFIYQGGEYRPTNYHNRYAHRAITMGEALATSDNIFAIHTHLAIGEEEAVRMGRRLGIHSPLKPVPSLALGTSAVSPFEMVQVYATLANGGIHHQPTSILRIEDAEGHVLAGPRRQPEQVLSPAETFVMTHMLRDVFSPGGTGRRVGQIINRPVAGKTGSTDWDSWLSGYTPRLATTVWVGYDRGKRLPPGTSRHTHNIWGHFMKNALHGTSILHPRPPEGVAKVKIDPQTGEKATAACPNTKEVWFLSGTEPTQICKRHRETAPHVPSKEPSLWERIKKWWSG</sequence>
<evidence type="ECO:0000256" key="3">
    <source>
        <dbReference type="ARBA" id="ARBA00007739"/>
    </source>
</evidence>
<keyword evidence="8" id="KW-0808">Transferase</keyword>
<keyword evidence="7" id="KW-0328">Glycosyltransferase</keyword>
<evidence type="ECO:0000256" key="11">
    <source>
        <dbReference type="ARBA" id="ARBA00022984"/>
    </source>
</evidence>
<evidence type="ECO:0000256" key="10">
    <source>
        <dbReference type="ARBA" id="ARBA00022960"/>
    </source>
</evidence>
<evidence type="ECO:0000256" key="8">
    <source>
        <dbReference type="ARBA" id="ARBA00022679"/>
    </source>
</evidence>
<dbReference type="InterPro" id="IPR001264">
    <property type="entry name" value="Glyco_trans_51"/>
</dbReference>
<keyword evidence="13" id="KW-0511">Multifunctional enzyme</keyword>
<dbReference type="GO" id="GO:0008360">
    <property type="term" value="P:regulation of cell shape"/>
    <property type="evidence" value="ECO:0007669"/>
    <property type="project" value="UniProtKB-KW"/>
</dbReference>
<organism evidence="20 21">
    <name type="scientific">Melghirimyces thermohalophilus</name>
    <dbReference type="NCBI Taxonomy" id="1236220"/>
    <lineage>
        <taxon>Bacteria</taxon>
        <taxon>Bacillati</taxon>
        <taxon>Bacillota</taxon>
        <taxon>Bacilli</taxon>
        <taxon>Bacillales</taxon>
        <taxon>Thermoactinomycetaceae</taxon>
        <taxon>Melghirimyces</taxon>
    </lineage>
</organism>
<dbReference type="GO" id="GO:0030288">
    <property type="term" value="C:outer membrane-bounded periplasmic space"/>
    <property type="evidence" value="ECO:0007669"/>
    <property type="project" value="TreeGrafter"/>
</dbReference>
<evidence type="ECO:0000256" key="7">
    <source>
        <dbReference type="ARBA" id="ARBA00022676"/>
    </source>
</evidence>
<proteinExistence type="inferred from homology"/>
<dbReference type="InterPro" id="IPR001460">
    <property type="entry name" value="PCN-bd_Tpept"/>
</dbReference>
<comment type="subcellular location">
    <subcellularLocation>
        <location evidence="1">Cell membrane</location>
    </subcellularLocation>
</comment>
<keyword evidence="21" id="KW-1185">Reference proteome</keyword>
<comment type="catalytic activity">
    <reaction evidence="16">
        <text>[GlcNAc-(1-&gt;4)-Mur2Ac(oyl-L-Ala-gamma-D-Glu-L-Lys-D-Ala-D-Ala)](n)-di-trans,octa-cis-undecaprenyl diphosphate + beta-D-GlcNAc-(1-&gt;4)-Mur2Ac(oyl-L-Ala-gamma-D-Glu-L-Lys-D-Ala-D-Ala)-di-trans,octa-cis-undecaprenyl diphosphate = [GlcNAc-(1-&gt;4)-Mur2Ac(oyl-L-Ala-gamma-D-Glu-L-Lys-D-Ala-D-Ala)](n+1)-di-trans,octa-cis-undecaprenyl diphosphate + di-trans,octa-cis-undecaprenyl diphosphate + H(+)</text>
        <dbReference type="Rhea" id="RHEA:23708"/>
        <dbReference type="Rhea" id="RHEA-COMP:9602"/>
        <dbReference type="Rhea" id="RHEA-COMP:9603"/>
        <dbReference type="ChEBI" id="CHEBI:15378"/>
        <dbReference type="ChEBI" id="CHEBI:58405"/>
        <dbReference type="ChEBI" id="CHEBI:60033"/>
        <dbReference type="ChEBI" id="CHEBI:78435"/>
        <dbReference type="EC" id="2.4.99.28"/>
    </reaction>
</comment>
<evidence type="ECO:0000256" key="1">
    <source>
        <dbReference type="ARBA" id="ARBA00004236"/>
    </source>
</evidence>
<dbReference type="GO" id="GO:0006508">
    <property type="term" value="P:proteolysis"/>
    <property type="evidence" value="ECO:0007669"/>
    <property type="project" value="UniProtKB-KW"/>
</dbReference>
<feature type="domain" description="Penicillin-binding protein transpeptidase" evidence="18">
    <location>
        <begin position="338"/>
        <end position="564"/>
    </location>
</feature>
<comment type="catalytic activity">
    <reaction evidence="15">
        <text>Preferential cleavage: (Ac)2-L-Lys-D-Ala-|-D-Ala. Also transpeptidation of peptidyl-alanyl moieties that are N-acyl substituents of D-alanine.</text>
        <dbReference type="EC" id="3.4.16.4"/>
    </reaction>
</comment>
<dbReference type="RefSeq" id="WP_091569495.1">
    <property type="nucleotide sequence ID" value="NZ_FMZA01000009.1"/>
</dbReference>
<dbReference type="GO" id="GO:0005886">
    <property type="term" value="C:plasma membrane"/>
    <property type="evidence" value="ECO:0007669"/>
    <property type="project" value="UniProtKB-SubCell"/>
</dbReference>
<evidence type="ECO:0000313" key="21">
    <source>
        <dbReference type="Proteomes" id="UP000199387"/>
    </source>
</evidence>
<dbReference type="NCBIfam" id="TIGR02074">
    <property type="entry name" value="PBP_1a_fam"/>
    <property type="match status" value="1"/>
</dbReference>
<evidence type="ECO:0000256" key="9">
    <source>
        <dbReference type="ARBA" id="ARBA00022801"/>
    </source>
</evidence>
<dbReference type="EMBL" id="FMZA01000009">
    <property type="protein sequence ID" value="SDC51265.1"/>
    <property type="molecule type" value="Genomic_DNA"/>
</dbReference>
<evidence type="ECO:0000256" key="6">
    <source>
        <dbReference type="ARBA" id="ARBA00022670"/>
    </source>
</evidence>
<dbReference type="Pfam" id="PF00905">
    <property type="entry name" value="Transpeptidase"/>
    <property type="match status" value="1"/>
</dbReference>
<dbReference type="GO" id="GO:0009252">
    <property type="term" value="P:peptidoglycan biosynthetic process"/>
    <property type="evidence" value="ECO:0007669"/>
    <property type="project" value="UniProtKB-KW"/>
</dbReference>
<keyword evidence="17" id="KW-0812">Transmembrane</keyword>
<protein>
    <submittedName>
        <fullName evidence="20">Penicillin-binding protein, 1A family</fullName>
    </submittedName>
</protein>
<keyword evidence="6" id="KW-0645">Protease</keyword>
<dbReference type="InterPro" id="IPR050396">
    <property type="entry name" value="Glycosyltr_51/Transpeptidase"/>
</dbReference>
<evidence type="ECO:0000256" key="13">
    <source>
        <dbReference type="ARBA" id="ARBA00023268"/>
    </source>
</evidence>
<dbReference type="AlphaFoldDB" id="A0A1G6M8I9"/>
<dbReference type="Proteomes" id="UP000199387">
    <property type="component" value="Unassembled WGS sequence"/>
</dbReference>
<accession>A0A1G6M8I9</accession>
<evidence type="ECO:0000256" key="15">
    <source>
        <dbReference type="ARBA" id="ARBA00034000"/>
    </source>
</evidence>
<gene>
    <name evidence="20" type="ORF">SAMN04488112_10939</name>
</gene>
<evidence type="ECO:0000256" key="12">
    <source>
        <dbReference type="ARBA" id="ARBA00023136"/>
    </source>
</evidence>
<dbReference type="STRING" id="1236220.SAMN04488112_10939"/>
<dbReference type="FunFam" id="1.10.3810.10:FF:000001">
    <property type="entry name" value="Penicillin-binding protein 1A"/>
    <property type="match status" value="1"/>
</dbReference>